<dbReference type="Pfam" id="PF00078">
    <property type="entry name" value="RVT_1"/>
    <property type="match status" value="1"/>
</dbReference>
<proteinExistence type="predicted"/>
<dbReference type="EMBL" id="JARQWQ010000059">
    <property type="protein sequence ID" value="KAK2555906.1"/>
    <property type="molecule type" value="Genomic_DNA"/>
</dbReference>
<dbReference type="GO" id="GO:0003964">
    <property type="term" value="F:RNA-directed DNA polymerase activity"/>
    <property type="evidence" value="ECO:0007669"/>
    <property type="project" value="UniProtKB-KW"/>
</dbReference>
<dbReference type="PROSITE" id="PS50878">
    <property type="entry name" value="RT_POL"/>
    <property type="match status" value="1"/>
</dbReference>
<accession>A0AAD9Q7R1</accession>
<protein>
    <submittedName>
        <fullName evidence="3">RNA-directed DNA polymerase from mobile element jockey</fullName>
    </submittedName>
</protein>
<reference evidence="3" key="2">
    <citation type="journal article" date="2023" name="Science">
        <title>Genomic signatures of disease resistance in endangered staghorn corals.</title>
        <authorList>
            <person name="Vollmer S.V."/>
            <person name="Selwyn J.D."/>
            <person name="Despard B.A."/>
            <person name="Roesel C.L."/>
        </authorList>
    </citation>
    <scope>NUCLEOTIDE SEQUENCE</scope>
    <source>
        <strain evidence="3">K2</strain>
    </source>
</reference>
<feature type="chain" id="PRO_5041957289" evidence="1">
    <location>
        <begin position="27"/>
        <end position="632"/>
    </location>
</feature>
<organism evidence="3 4">
    <name type="scientific">Acropora cervicornis</name>
    <name type="common">Staghorn coral</name>
    <dbReference type="NCBI Taxonomy" id="6130"/>
    <lineage>
        <taxon>Eukaryota</taxon>
        <taxon>Metazoa</taxon>
        <taxon>Cnidaria</taxon>
        <taxon>Anthozoa</taxon>
        <taxon>Hexacorallia</taxon>
        <taxon>Scleractinia</taxon>
        <taxon>Astrocoeniina</taxon>
        <taxon>Acroporidae</taxon>
        <taxon>Acropora</taxon>
    </lineage>
</organism>
<evidence type="ECO:0000313" key="3">
    <source>
        <dbReference type="EMBL" id="KAK2555906.1"/>
    </source>
</evidence>
<dbReference type="AlphaFoldDB" id="A0AAD9Q7R1"/>
<keyword evidence="1" id="KW-0732">Signal</keyword>
<dbReference type="InterPro" id="IPR005135">
    <property type="entry name" value="Endo/exonuclease/phosphatase"/>
</dbReference>
<dbReference type="PANTHER" id="PTHR46670:SF3">
    <property type="entry name" value="ENDONUCLEASE_EXONUCLEASE_PHOSPHATASE DOMAIN-CONTAINING PROTEIN"/>
    <property type="match status" value="1"/>
</dbReference>
<sequence>MAAMCIYPRYFSFIFLVLLMLASIFADFSRLYEVPHLEEATFRIYQSKFLRLKRKLFVSRPVCLWTKHGYLCYSLPVKIDLTVHMDVQLNPGPTSSSSRSIWKRPYRGCRSGRAVRAREATKVFNIQAAMTLRLCHQFAFHSGRNENNLVRIPLISSGQCCSPPLRFGVWNARSLKTKVSSLCDLMLSHRLDLLSVTESWLAANDSITIADLTNSLKDYAVYHLPRSTHRGGGLAVIARKGFQVTENEGCMFSTFEHFDLTITSEELTVTSYQFLLCGDFNFHVDDNGNANAKQFHDLLFSADLKQHVNGPTHRLGHTLDLLITLDDLDGVTTVFDDTLRLLLNKYAPEQTRNITLRPHAPWFSDELLDLKRVKRRCERKFQSTKLAIDKQIYYQACRNYNRLLEVSKSKYLKDKFSTSDMKQLFKLVDGMFSVKSAPILPTHDSLDRLFDCVSTNGLKTIIQSSKSKSCALDPIPTWLLKDCIDVLLPILTDIMSTSLDQGIFPSLFKKSLVHPLIKKDNLDADVFANYRPISNLSFLSKTLERIVASQIEGYLTTNGLFAKMQSAHRKHHSTETALLRVVNDIHQAIDNKCEAVLVLLDLSAAFDTIDHAILLNRLRDRYGFSGTVLRWI</sequence>
<dbReference type="Gene3D" id="3.60.10.10">
    <property type="entry name" value="Endonuclease/exonuclease/phosphatase"/>
    <property type="match status" value="1"/>
</dbReference>
<dbReference type="Pfam" id="PF03372">
    <property type="entry name" value="Exo_endo_phos"/>
    <property type="match status" value="1"/>
</dbReference>
<dbReference type="InterPro" id="IPR000477">
    <property type="entry name" value="RT_dom"/>
</dbReference>
<dbReference type="InterPro" id="IPR036691">
    <property type="entry name" value="Endo/exonu/phosph_ase_sf"/>
</dbReference>
<keyword evidence="3" id="KW-0808">Transferase</keyword>
<dbReference type="SUPFAM" id="SSF56219">
    <property type="entry name" value="DNase I-like"/>
    <property type="match status" value="1"/>
</dbReference>
<keyword evidence="3" id="KW-0548">Nucleotidyltransferase</keyword>
<gene>
    <name evidence="3" type="ORF">P5673_022170</name>
</gene>
<evidence type="ECO:0000259" key="2">
    <source>
        <dbReference type="PROSITE" id="PS50878"/>
    </source>
</evidence>
<feature type="signal peptide" evidence="1">
    <location>
        <begin position="1"/>
        <end position="26"/>
    </location>
</feature>
<evidence type="ECO:0000256" key="1">
    <source>
        <dbReference type="SAM" id="SignalP"/>
    </source>
</evidence>
<dbReference type="PANTHER" id="PTHR46670">
    <property type="entry name" value="ENDO/EXONUCLEASE/PHOSPHATASE DOMAIN-CONTAINING PROTEIN"/>
    <property type="match status" value="1"/>
</dbReference>
<keyword evidence="3" id="KW-0695">RNA-directed DNA polymerase</keyword>
<comment type="caution">
    <text evidence="3">The sequence shown here is derived from an EMBL/GenBank/DDBJ whole genome shotgun (WGS) entry which is preliminary data.</text>
</comment>
<evidence type="ECO:0000313" key="4">
    <source>
        <dbReference type="Proteomes" id="UP001249851"/>
    </source>
</evidence>
<keyword evidence="4" id="KW-1185">Reference proteome</keyword>
<dbReference type="Proteomes" id="UP001249851">
    <property type="component" value="Unassembled WGS sequence"/>
</dbReference>
<feature type="domain" description="Reverse transcriptase" evidence="2">
    <location>
        <begin position="497"/>
        <end position="632"/>
    </location>
</feature>
<name>A0AAD9Q7R1_ACRCE</name>
<reference evidence="3" key="1">
    <citation type="journal article" date="2023" name="G3 (Bethesda)">
        <title>Whole genome assembly and annotation of the endangered Caribbean coral Acropora cervicornis.</title>
        <authorList>
            <person name="Selwyn J.D."/>
            <person name="Vollmer S.V."/>
        </authorList>
    </citation>
    <scope>NUCLEOTIDE SEQUENCE</scope>
    <source>
        <strain evidence="3">K2</strain>
    </source>
</reference>